<evidence type="ECO:0000256" key="5">
    <source>
        <dbReference type="ARBA" id="ARBA00022989"/>
    </source>
</evidence>
<feature type="transmembrane region" description="Helical" evidence="7">
    <location>
        <begin position="139"/>
        <end position="160"/>
    </location>
</feature>
<dbReference type="Gene3D" id="1.10.3720.10">
    <property type="entry name" value="MetI-like"/>
    <property type="match status" value="1"/>
</dbReference>
<sequence>MVGEKRFTIFTVINTIILSSIGIAILYPIFYIVAVSFSETSQVVQGNVWLLPKGFNLDAYKEILSQNKIPKAYLNTIIYTGLGTTINLLMTAIAAYPLSRVTFFGRKFFMLAIVLTMFFNGGMIPTYVLVQSLGMIDTIWAIVIPNAIWTIELLILKSFFESMPESLRESAVIDGASEFRILFTIMIPLSKPALASIGLFYFMGHWNSYFLPMIYLNDSAKYPLQVILRDMLIFANNENESLIDKAALAPEALKNATIFISMIPVLIIYPFAQKYFAKGVMLGSEKG</sequence>
<evidence type="ECO:0000256" key="3">
    <source>
        <dbReference type="ARBA" id="ARBA00022475"/>
    </source>
</evidence>
<dbReference type="Pfam" id="PF00528">
    <property type="entry name" value="BPD_transp_1"/>
    <property type="match status" value="1"/>
</dbReference>
<feature type="transmembrane region" description="Helical" evidence="7">
    <location>
        <begin position="252"/>
        <end position="272"/>
    </location>
</feature>
<keyword evidence="2 7" id="KW-0813">Transport</keyword>
<evidence type="ECO:0000313" key="9">
    <source>
        <dbReference type="EMBL" id="MBS4197544.1"/>
    </source>
</evidence>
<dbReference type="Proteomes" id="UP000681414">
    <property type="component" value="Unassembled WGS sequence"/>
</dbReference>
<feature type="domain" description="ABC transmembrane type-1" evidence="8">
    <location>
        <begin position="73"/>
        <end position="272"/>
    </location>
</feature>
<proteinExistence type="inferred from homology"/>
<dbReference type="CDD" id="cd06261">
    <property type="entry name" value="TM_PBP2"/>
    <property type="match status" value="1"/>
</dbReference>
<evidence type="ECO:0000313" key="10">
    <source>
        <dbReference type="Proteomes" id="UP000681414"/>
    </source>
</evidence>
<evidence type="ECO:0000259" key="8">
    <source>
        <dbReference type="PROSITE" id="PS50928"/>
    </source>
</evidence>
<feature type="transmembrane region" description="Helical" evidence="7">
    <location>
        <begin position="7"/>
        <end position="33"/>
    </location>
</feature>
<accession>A0A942TJN8</accession>
<feature type="transmembrane region" description="Helical" evidence="7">
    <location>
        <begin position="77"/>
        <end position="96"/>
    </location>
</feature>
<keyword evidence="4 7" id="KW-0812">Transmembrane</keyword>
<feature type="transmembrane region" description="Helical" evidence="7">
    <location>
        <begin position="181"/>
        <end position="203"/>
    </location>
</feature>
<dbReference type="RefSeq" id="WP_213126765.1">
    <property type="nucleotide sequence ID" value="NZ_JAGYPG010000004.1"/>
</dbReference>
<protein>
    <submittedName>
        <fullName evidence="9">Carbohydrate ABC transporter permease</fullName>
    </submittedName>
</protein>
<comment type="subcellular location">
    <subcellularLocation>
        <location evidence="1 7">Cell membrane</location>
        <topology evidence="1 7">Multi-pass membrane protein</topology>
    </subcellularLocation>
</comment>
<keyword evidence="5 7" id="KW-1133">Transmembrane helix</keyword>
<comment type="similarity">
    <text evidence="7">Belongs to the binding-protein-dependent transport system permease family.</text>
</comment>
<evidence type="ECO:0000256" key="2">
    <source>
        <dbReference type="ARBA" id="ARBA00022448"/>
    </source>
</evidence>
<dbReference type="PANTHER" id="PTHR43744">
    <property type="entry name" value="ABC TRANSPORTER PERMEASE PROTEIN MG189-RELATED-RELATED"/>
    <property type="match status" value="1"/>
</dbReference>
<reference evidence="9 10" key="1">
    <citation type="submission" date="2021-05" db="EMBL/GenBank/DDBJ databases">
        <title>Novel Bacillus species.</title>
        <authorList>
            <person name="Liu G."/>
        </authorList>
    </citation>
    <scope>NUCLEOTIDE SEQUENCE [LARGE SCALE GENOMIC DNA]</scope>
    <source>
        <strain evidence="10">FJAT-49780</strain>
    </source>
</reference>
<dbReference type="InterPro" id="IPR035906">
    <property type="entry name" value="MetI-like_sf"/>
</dbReference>
<dbReference type="InterPro" id="IPR000515">
    <property type="entry name" value="MetI-like"/>
</dbReference>
<evidence type="ECO:0000256" key="4">
    <source>
        <dbReference type="ARBA" id="ARBA00022692"/>
    </source>
</evidence>
<dbReference type="PROSITE" id="PS50928">
    <property type="entry name" value="ABC_TM1"/>
    <property type="match status" value="1"/>
</dbReference>
<comment type="caution">
    <text evidence="9">The sequence shown here is derived from an EMBL/GenBank/DDBJ whole genome shotgun (WGS) entry which is preliminary data.</text>
</comment>
<dbReference type="SUPFAM" id="SSF161098">
    <property type="entry name" value="MetI-like"/>
    <property type="match status" value="1"/>
</dbReference>
<feature type="transmembrane region" description="Helical" evidence="7">
    <location>
        <begin position="108"/>
        <end position="127"/>
    </location>
</feature>
<gene>
    <name evidence="9" type="ORF">KHA97_21090</name>
</gene>
<organism evidence="9 10">
    <name type="scientific">Lederbergia citri</name>
    <dbReference type="NCBI Taxonomy" id="2833580"/>
    <lineage>
        <taxon>Bacteria</taxon>
        <taxon>Bacillati</taxon>
        <taxon>Bacillota</taxon>
        <taxon>Bacilli</taxon>
        <taxon>Bacillales</taxon>
        <taxon>Bacillaceae</taxon>
        <taxon>Lederbergia</taxon>
    </lineage>
</organism>
<dbReference type="GO" id="GO:0055085">
    <property type="term" value="P:transmembrane transport"/>
    <property type="evidence" value="ECO:0007669"/>
    <property type="project" value="InterPro"/>
</dbReference>
<dbReference type="GO" id="GO:0005886">
    <property type="term" value="C:plasma membrane"/>
    <property type="evidence" value="ECO:0007669"/>
    <property type="project" value="UniProtKB-SubCell"/>
</dbReference>
<evidence type="ECO:0000256" key="7">
    <source>
        <dbReference type="RuleBase" id="RU363032"/>
    </source>
</evidence>
<keyword evidence="6 7" id="KW-0472">Membrane</keyword>
<dbReference type="PANTHER" id="PTHR43744:SF9">
    <property type="entry name" value="POLYGALACTURONAN_RHAMNOGALACTURONAN TRANSPORT SYSTEM PERMEASE PROTEIN YTCP"/>
    <property type="match status" value="1"/>
</dbReference>
<name>A0A942TJN8_9BACI</name>
<evidence type="ECO:0000256" key="1">
    <source>
        <dbReference type="ARBA" id="ARBA00004651"/>
    </source>
</evidence>
<evidence type="ECO:0000256" key="6">
    <source>
        <dbReference type="ARBA" id="ARBA00023136"/>
    </source>
</evidence>
<dbReference type="AlphaFoldDB" id="A0A942TJN8"/>
<keyword evidence="10" id="KW-1185">Reference proteome</keyword>
<dbReference type="EMBL" id="JAGYPG010000004">
    <property type="protein sequence ID" value="MBS4197544.1"/>
    <property type="molecule type" value="Genomic_DNA"/>
</dbReference>
<keyword evidence="3" id="KW-1003">Cell membrane</keyword>